<name>A0A5N5F2J8_9ROSA</name>
<protein>
    <submittedName>
        <fullName evidence="2">Uncharacterized protein</fullName>
    </submittedName>
</protein>
<feature type="region of interest" description="Disordered" evidence="1">
    <location>
        <begin position="653"/>
        <end position="678"/>
    </location>
</feature>
<gene>
    <name evidence="2" type="ORF">D8674_000125</name>
</gene>
<accession>A0A5N5F2J8</accession>
<sequence length="698" mass="77146">MVISMAFHVTDPIWVKFFNVPFEHWNHKGFCHVANVVDKPLCVDSLTESKKQISFMRNCVEVDASEPLIDSFDLVVQPDKEREIPYFVEVRVKFQCKHHIGFHCKTFGHLEPSCPHKPKPAPIEIPTIATSEKLPTVDHEIFSTPKLKKWRRIGKALADTSAIQPLFSPSSPVGTLPSVEVVMAVSNLFEALEFLENVSEKAPDFLENISNSKIQATASPDTEKAPYFGSDGFITTVEREIKDEAMGFFQSLIGNDFAIPISEVNLAACNLVTSPISSDMAAAMVEVDLGFEDVLLSPLVWISNKSWDISKELTCLMKYPGSRTIETNSLLLPKARLYQGGLPQVLLLVDRLIAFMRWLSNKAFKKEDPSLDLVPHIDPRHISWCCIESGLFPAMPIHFEFSCSKLGFANQCTTLTRANVLDVVFMTKKHVVHLKLEILHHVANANTFNILKKQGHLQPPSDSLGHWDCVWPCGPAGFVVEEHVAIPKGFASVMFFTDVACDDDSSTWVGSISKGYVAYWLKCFIAIAKFHGHKQLWLSPSIVSHPRLVLEPTSTKKSRALGVGEGKPAGQGKKATSAKEVAPIGPARKTFSARVSASSGTLKPHEFLDITITSEKEQSFGETHDDEVVGEGLATEESSNKIVKFDLEIGRHPQASLQKDTEGENSAAENVDLDEVDGFLNDDVQVEGKHTELACGSS</sequence>
<dbReference type="Proteomes" id="UP000327157">
    <property type="component" value="Chromosome 1"/>
</dbReference>
<reference evidence="2 3" key="3">
    <citation type="submission" date="2019-11" db="EMBL/GenBank/DDBJ databases">
        <title>A de novo genome assembly of a pear dwarfing rootstock.</title>
        <authorList>
            <person name="Wang F."/>
            <person name="Wang J."/>
            <person name="Li S."/>
            <person name="Zhang Y."/>
            <person name="Fang M."/>
            <person name="Ma L."/>
            <person name="Zhao Y."/>
            <person name="Jiang S."/>
        </authorList>
    </citation>
    <scope>NUCLEOTIDE SEQUENCE [LARGE SCALE GENOMIC DNA]</scope>
    <source>
        <strain evidence="2">S2</strain>
        <tissue evidence="2">Leaf</tissue>
    </source>
</reference>
<feature type="region of interest" description="Disordered" evidence="1">
    <location>
        <begin position="559"/>
        <end position="580"/>
    </location>
</feature>
<dbReference type="OrthoDB" id="1751344at2759"/>
<evidence type="ECO:0000313" key="2">
    <source>
        <dbReference type="EMBL" id="KAB2597205.1"/>
    </source>
</evidence>
<organism evidence="2 3">
    <name type="scientific">Pyrus ussuriensis x Pyrus communis</name>
    <dbReference type="NCBI Taxonomy" id="2448454"/>
    <lineage>
        <taxon>Eukaryota</taxon>
        <taxon>Viridiplantae</taxon>
        <taxon>Streptophyta</taxon>
        <taxon>Embryophyta</taxon>
        <taxon>Tracheophyta</taxon>
        <taxon>Spermatophyta</taxon>
        <taxon>Magnoliopsida</taxon>
        <taxon>eudicotyledons</taxon>
        <taxon>Gunneridae</taxon>
        <taxon>Pentapetalae</taxon>
        <taxon>rosids</taxon>
        <taxon>fabids</taxon>
        <taxon>Rosales</taxon>
        <taxon>Rosaceae</taxon>
        <taxon>Amygdaloideae</taxon>
        <taxon>Maleae</taxon>
        <taxon>Pyrus</taxon>
    </lineage>
</organism>
<dbReference type="AlphaFoldDB" id="A0A5N5F2J8"/>
<evidence type="ECO:0000256" key="1">
    <source>
        <dbReference type="SAM" id="MobiDB-lite"/>
    </source>
</evidence>
<comment type="caution">
    <text evidence="2">The sequence shown here is derived from an EMBL/GenBank/DDBJ whole genome shotgun (WGS) entry which is preliminary data.</text>
</comment>
<dbReference type="PANTHER" id="PTHR31286">
    <property type="entry name" value="GLYCINE-RICH CELL WALL STRUCTURAL PROTEIN 1.8-LIKE"/>
    <property type="match status" value="1"/>
</dbReference>
<proteinExistence type="predicted"/>
<dbReference type="PANTHER" id="PTHR31286:SF180">
    <property type="entry name" value="OS10G0362600 PROTEIN"/>
    <property type="match status" value="1"/>
</dbReference>
<dbReference type="EMBL" id="SMOL01000768">
    <property type="protein sequence ID" value="KAB2597205.1"/>
    <property type="molecule type" value="Genomic_DNA"/>
</dbReference>
<dbReference type="InterPro" id="IPR040256">
    <property type="entry name" value="At4g02000-like"/>
</dbReference>
<reference evidence="3" key="2">
    <citation type="submission" date="2019-10" db="EMBL/GenBank/DDBJ databases">
        <title>A de novo genome assembly of a pear dwarfing rootstock.</title>
        <authorList>
            <person name="Wang F."/>
            <person name="Wang J."/>
            <person name="Li S."/>
            <person name="Zhang Y."/>
            <person name="Fang M."/>
            <person name="Ma L."/>
            <person name="Zhao Y."/>
            <person name="Jiang S."/>
        </authorList>
    </citation>
    <scope>NUCLEOTIDE SEQUENCE [LARGE SCALE GENOMIC DNA]</scope>
</reference>
<keyword evidence="3" id="KW-1185">Reference proteome</keyword>
<reference evidence="2 3" key="1">
    <citation type="submission" date="2019-09" db="EMBL/GenBank/DDBJ databases">
        <authorList>
            <person name="Ou C."/>
        </authorList>
    </citation>
    <scope>NUCLEOTIDE SEQUENCE [LARGE SCALE GENOMIC DNA]</scope>
    <source>
        <strain evidence="2">S2</strain>
        <tissue evidence="2">Leaf</tissue>
    </source>
</reference>
<evidence type="ECO:0000313" key="3">
    <source>
        <dbReference type="Proteomes" id="UP000327157"/>
    </source>
</evidence>